<dbReference type="Proteomes" id="UP000767238">
    <property type="component" value="Unassembled WGS sequence"/>
</dbReference>
<sequence length="88" mass="10098">MTFLTSFMGRFSDPVIYQIKSTEHQLQPRHTNGMSMMTAVSRRSAGRRHDQWGIFGIGWVAASLRGRLALRRVKIQGDNTSRRFRMAA</sequence>
<protein>
    <submittedName>
        <fullName evidence="1">Uncharacterized protein</fullName>
    </submittedName>
</protein>
<proteinExistence type="predicted"/>
<evidence type="ECO:0000313" key="1">
    <source>
        <dbReference type="EMBL" id="KAH0238009.1"/>
    </source>
</evidence>
<dbReference type="AlphaFoldDB" id="A0A9P8KBK2"/>
<reference evidence="1" key="2">
    <citation type="submission" date="2021-08" db="EMBL/GenBank/DDBJ databases">
        <authorList>
            <person name="Gostincar C."/>
            <person name="Sun X."/>
            <person name="Song Z."/>
            <person name="Gunde-Cimerman N."/>
        </authorList>
    </citation>
    <scope>NUCLEOTIDE SEQUENCE</scope>
    <source>
        <strain evidence="1">EXF-8016</strain>
    </source>
</reference>
<accession>A0A9P8KBK2</accession>
<gene>
    <name evidence="1" type="ORF">KCV03_g62</name>
</gene>
<feature type="non-terminal residue" evidence="1">
    <location>
        <position position="88"/>
    </location>
</feature>
<name>A0A9P8KBK2_AURME</name>
<reference evidence="1" key="1">
    <citation type="journal article" date="2021" name="J Fungi (Basel)">
        <title>Virulence traits and population genomics of the black yeast Aureobasidium melanogenum.</title>
        <authorList>
            <person name="Cernosa A."/>
            <person name="Sun X."/>
            <person name="Gostincar C."/>
            <person name="Fang C."/>
            <person name="Gunde-Cimerman N."/>
            <person name="Song Z."/>
        </authorList>
    </citation>
    <scope>NUCLEOTIDE SEQUENCE</scope>
    <source>
        <strain evidence="1">EXF-8016</strain>
    </source>
</reference>
<organism evidence="1 2">
    <name type="scientific">Aureobasidium melanogenum</name>
    <name type="common">Aureobasidium pullulans var. melanogenum</name>
    <dbReference type="NCBI Taxonomy" id="46634"/>
    <lineage>
        <taxon>Eukaryota</taxon>
        <taxon>Fungi</taxon>
        <taxon>Dikarya</taxon>
        <taxon>Ascomycota</taxon>
        <taxon>Pezizomycotina</taxon>
        <taxon>Dothideomycetes</taxon>
        <taxon>Dothideomycetidae</taxon>
        <taxon>Dothideales</taxon>
        <taxon>Saccotheciaceae</taxon>
        <taxon>Aureobasidium</taxon>
    </lineage>
</organism>
<evidence type="ECO:0000313" key="2">
    <source>
        <dbReference type="Proteomes" id="UP000767238"/>
    </source>
</evidence>
<comment type="caution">
    <text evidence="1">The sequence shown here is derived from an EMBL/GenBank/DDBJ whole genome shotgun (WGS) entry which is preliminary data.</text>
</comment>
<dbReference type="EMBL" id="JAHFYH010000001">
    <property type="protein sequence ID" value="KAH0238009.1"/>
    <property type="molecule type" value="Genomic_DNA"/>
</dbReference>